<reference evidence="3" key="1">
    <citation type="submission" date="2023-05" db="EMBL/GenBank/DDBJ databases">
        <authorList>
            <person name="Stuckert A."/>
        </authorList>
    </citation>
    <scope>NUCLEOTIDE SEQUENCE</scope>
</reference>
<keyword evidence="4" id="KW-1185">Reference proteome</keyword>
<keyword evidence="1" id="KW-0964">Secreted</keyword>
<comment type="subunit">
    <text evidence="1">Monomer. Homodimer; disulfide-linked.</text>
</comment>
<dbReference type="Pfam" id="PF02886">
    <property type="entry name" value="LBP_BPI_CETP_C"/>
    <property type="match status" value="1"/>
</dbReference>
<keyword evidence="1" id="KW-0325">Glycoprotein</keyword>
<organism evidence="3 4">
    <name type="scientific">Staurois parvus</name>
    <dbReference type="NCBI Taxonomy" id="386267"/>
    <lineage>
        <taxon>Eukaryota</taxon>
        <taxon>Metazoa</taxon>
        <taxon>Chordata</taxon>
        <taxon>Craniata</taxon>
        <taxon>Vertebrata</taxon>
        <taxon>Euteleostomi</taxon>
        <taxon>Amphibia</taxon>
        <taxon>Batrachia</taxon>
        <taxon>Anura</taxon>
        <taxon>Neobatrachia</taxon>
        <taxon>Ranoidea</taxon>
        <taxon>Ranidae</taxon>
        <taxon>Staurois</taxon>
    </lineage>
</organism>
<proteinExistence type="predicted"/>
<keyword evidence="1" id="KW-0399">Innate immunity</keyword>
<gene>
    <name evidence="3" type="ORF">SPARVUS_LOCUS11471282</name>
</gene>
<keyword evidence="1" id="KW-0929">Antimicrobial</keyword>
<dbReference type="SMART" id="SM00329">
    <property type="entry name" value="BPI2"/>
    <property type="match status" value="1"/>
</dbReference>
<evidence type="ECO:0000313" key="4">
    <source>
        <dbReference type="Proteomes" id="UP001162483"/>
    </source>
</evidence>
<dbReference type="PANTHER" id="PTHR10504:SF84">
    <property type="entry name" value="BACTERICIDAL PERMEABILITY-INCREASING PROTEIN"/>
    <property type="match status" value="1"/>
</dbReference>
<evidence type="ECO:0000256" key="1">
    <source>
        <dbReference type="RuleBase" id="RU369039"/>
    </source>
</evidence>
<keyword evidence="1" id="KW-0732">Signal</keyword>
<keyword evidence="1" id="KW-0044">Antibiotic</keyword>
<accession>A0ABN9F7K5</accession>
<dbReference type="Gene3D" id="3.15.20.10">
    <property type="entry name" value="Bactericidal permeability-increasing protein, domain 2"/>
    <property type="match status" value="1"/>
</dbReference>
<evidence type="ECO:0000313" key="3">
    <source>
        <dbReference type="EMBL" id="CAI9593023.1"/>
    </source>
</evidence>
<name>A0ABN9F7K5_9NEOB</name>
<dbReference type="SUPFAM" id="SSF55394">
    <property type="entry name" value="Bactericidal permeability-increasing protein, BPI"/>
    <property type="match status" value="1"/>
</dbReference>
<dbReference type="EMBL" id="CATNWA010016479">
    <property type="protein sequence ID" value="CAI9593023.1"/>
    <property type="molecule type" value="Genomic_DNA"/>
</dbReference>
<dbReference type="InterPro" id="IPR017943">
    <property type="entry name" value="Bactericidal_perm-incr_a/b_dom"/>
</dbReference>
<sequence>MYPDMLMKLMITSHSAPSLNINPGSVSMAPLLDIQAYAILPNSSLAPLFLLSLKTDMLANVAVNSSRIVGKLKLSRVVIELKQSDVGPFPVLLIETAVNIYLSNFLLPKVNEMLNKGYPLPLLDHVQFENIILKQNEHYLLLGADVLYG</sequence>
<dbReference type="PANTHER" id="PTHR10504">
    <property type="entry name" value="BACTERICIDAL PERMEABILITY-INCREASING BPI PROTEIN-RELATED"/>
    <property type="match status" value="1"/>
</dbReference>
<dbReference type="InterPro" id="IPR001124">
    <property type="entry name" value="Lipid-bd_serum_glycop_C"/>
</dbReference>
<keyword evidence="1" id="KW-0391">Immunity</keyword>
<feature type="domain" description="Lipid-binding serum glycoprotein C-terminal" evidence="2">
    <location>
        <begin position="1"/>
        <end position="144"/>
    </location>
</feature>
<dbReference type="Proteomes" id="UP001162483">
    <property type="component" value="Unassembled WGS sequence"/>
</dbReference>
<keyword evidence="1" id="KW-1015">Disulfide bond</keyword>
<comment type="domain">
    <text evidence="1">The N- and C-terminal barrels adopt an identical fold despite having only 13% of conserved residues.</text>
</comment>
<comment type="function">
    <text evidence="1">The cytotoxic action of BPI is limited to many species of Gram-negative bacteria; this specificity may be explained by a strong affinity of the very basic N-terminal half for the negatively charged lipopolysaccharides that are unique to the Gram-negative bacterial outer envelope.</text>
</comment>
<comment type="domain">
    <text evidence="1">The N-terminal region may be exposed to the interior of the granule, whereas the C-terminal portion may be embedded in the membrane. During phagocytosis and degranulation, proteases may be released and activated and cleave BPI at the junction of the N- and C-terminal portions of the molecule, providing controlled release of the N-terminal antibacterial fragment when bacteria are ingested.</text>
</comment>
<comment type="subcellular location">
    <subcellularLocation>
        <location evidence="1">Secreted</location>
    </subcellularLocation>
</comment>
<evidence type="ECO:0000259" key="2">
    <source>
        <dbReference type="SMART" id="SM00329"/>
    </source>
</evidence>
<protein>
    <recommendedName>
        <fullName evidence="1">Bactericidal permeability-increasing protein</fullName>
        <shortName evidence="1">BPI</shortName>
    </recommendedName>
</protein>
<dbReference type="InterPro" id="IPR032942">
    <property type="entry name" value="BPI/LBP/Plunc"/>
</dbReference>
<comment type="caution">
    <text evidence="3">The sequence shown here is derived from an EMBL/GenBank/DDBJ whole genome shotgun (WGS) entry which is preliminary data.</text>
</comment>